<proteinExistence type="predicted"/>
<reference evidence="3" key="1">
    <citation type="submission" date="2016-07" db="EMBL/GenBank/DDBJ databases">
        <authorList>
            <person name="Florea S."/>
            <person name="Webb J.S."/>
            <person name="Jaromczyk J."/>
            <person name="Schardl C.L."/>
        </authorList>
    </citation>
    <scope>NUCLEOTIDE SEQUENCE [LARGE SCALE GENOMIC DNA]</scope>
    <source>
        <strain evidence="3">1YdBTEX2</strain>
    </source>
</reference>
<evidence type="ECO:0000256" key="1">
    <source>
        <dbReference type="SAM" id="MobiDB-lite"/>
    </source>
</evidence>
<protein>
    <submittedName>
        <fullName evidence="2">Uncharacterized protein</fullName>
    </submittedName>
</protein>
<organism evidence="2 3">
    <name type="scientific">Pseudomonas veronii 1YdBTEX2</name>
    <dbReference type="NCBI Taxonomy" id="1295141"/>
    <lineage>
        <taxon>Bacteria</taxon>
        <taxon>Pseudomonadati</taxon>
        <taxon>Pseudomonadota</taxon>
        <taxon>Gammaproteobacteria</taxon>
        <taxon>Pseudomonadales</taxon>
        <taxon>Pseudomonadaceae</taxon>
        <taxon>Pseudomonas</taxon>
    </lineage>
</organism>
<dbReference type="EMBL" id="LT599584">
    <property type="protein sequence ID" value="SBW84944.1"/>
    <property type="molecule type" value="Genomic_DNA"/>
</dbReference>
<gene>
    <name evidence="2" type="ORF">PVE_R2G0919</name>
</gene>
<name>A0A1D3K999_PSEVE</name>
<evidence type="ECO:0000313" key="3">
    <source>
        <dbReference type="Proteomes" id="UP000245431"/>
    </source>
</evidence>
<evidence type="ECO:0000313" key="2">
    <source>
        <dbReference type="EMBL" id="SBW84944.1"/>
    </source>
</evidence>
<feature type="region of interest" description="Disordered" evidence="1">
    <location>
        <begin position="108"/>
        <end position="127"/>
    </location>
</feature>
<dbReference type="Proteomes" id="UP000245431">
    <property type="component" value="Chromosome PVE_r2"/>
</dbReference>
<dbReference type="AlphaFoldDB" id="A0A1D3K999"/>
<accession>A0A1D3K999</accession>
<sequence length="244" mass="27186">MGSYLLGWDDDEDDDGLPDAAFTEDELAAGVQHIMRTGDPNATFSGLMPLSWLVDDENSESTQEANVIPASTSGASLRFETFAQARGWAQANPGGAFKRATDGRGFEAKPTLHNRSIDSAQPPVGSYSERSTEIESMTPHLHHVLTKSAGNHRSVSMRPFYRSTWEAELSRLNTAQLRRLRLVLAVDLDEGRKNLFSITEEIKRNRRMKAGHYGEELFERIHEVIEGALKDIDSYLVKIPDSHS</sequence>